<keyword evidence="2" id="KW-0677">Repeat</keyword>
<dbReference type="SMART" id="SM00320">
    <property type="entry name" value="WD40"/>
    <property type="match status" value="14"/>
</dbReference>
<feature type="repeat" description="WD" evidence="3">
    <location>
        <begin position="1021"/>
        <end position="1062"/>
    </location>
</feature>
<dbReference type="InterPro" id="IPR020472">
    <property type="entry name" value="WD40_PAC1"/>
</dbReference>
<accession>A0ABV3IV33</accession>
<name>A0ABV3IV33_9ACTN</name>
<feature type="repeat" description="WD" evidence="3">
    <location>
        <begin position="844"/>
        <end position="885"/>
    </location>
</feature>
<feature type="domain" description="HTH cro/C1-type" evidence="5">
    <location>
        <begin position="27"/>
        <end position="67"/>
    </location>
</feature>
<evidence type="ECO:0000256" key="2">
    <source>
        <dbReference type="ARBA" id="ARBA00022737"/>
    </source>
</evidence>
<keyword evidence="7" id="KW-1185">Reference proteome</keyword>
<dbReference type="SUPFAM" id="SSF47413">
    <property type="entry name" value="lambda repressor-like DNA-binding domains"/>
    <property type="match status" value="1"/>
</dbReference>
<dbReference type="InterPro" id="IPR015943">
    <property type="entry name" value="WD40/YVTN_repeat-like_dom_sf"/>
</dbReference>
<gene>
    <name evidence="6" type="ORF">AB0L03_16005</name>
</gene>
<evidence type="ECO:0000256" key="1">
    <source>
        <dbReference type="ARBA" id="ARBA00022574"/>
    </source>
</evidence>
<feature type="repeat" description="WD" evidence="3">
    <location>
        <begin position="1063"/>
        <end position="1104"/>
    </location>
</feature>
<dbReference type="InterPro" id="IPR001680">
    <property type="entry name" value="WD40_rpt"/>
</dbReference>
<keyword evidence="1 3" id="KW-0853">WD repeat</keyword>
<evidence type="ECO:0000313" key="7">
    <source>
        <dbReference type="Proteomes" id="UP001552479"/>
    </source>
</evidence>
<dbReference type="RefSeq" id="WP_366088349.1">
    <property type="nucleotide sequence ID" value="NZ_JBFASG010000013.1"/>
</dbReference>
<dbReference type="Gene3D" id="1.10.260.40">
    <property type="entry name" value="lambda repressor-like DNA-binding domains"/>
    <property type="match status" value="1"/>
</dbReference>
<dbReference type="Proteomes" id="UP001552479">
    <property type="component" value="Unassembled WGS sequence"/>
</dbReference>
<dbReference type="PANTHER" id="PTHR19848:SF8">
    <property type="entry name" value="F-BOX AND WD REPEAT DOMAIN CONTAINING 7"/>
    <property type="match status" value="1"/>
</dbReference>
<comment type="caution">
    <text evidence="6">The sequence shown here is derived from an EMBL/GenBank/DDBJ whole genome shotgun (WGS) entry which is preliminary data.</text>
</comment>
<dbReference type="InterPro" id="IPR036322">
    <property type="entry name" value="WD40_repeat_dom_sf"/>
</dbReference>
<evidence type="ECO:0000259" key="5">
    <source>
        <dbReference type="PROSITE" id="PS50943"/>
    </source>
</evidence>
<feature type="region of interest" description="Disordered" evidence="4">
    <location>
        <begin position="1"/>
        <end position="23"/>
    </location>
</feature>
<sequence length="1296" mass="138210">MSDRDHDPGGSRAGVPSSGPAHAGEELRRLRLVRGVSLANLARLAFYSKGYLSKVENGEKPLTLELARVCDGALETGGVLEELALAAGVGGGRMPQGEGLCPYPGLSPFRAEDARWFFGRDETVADVVSQLTERLRVPGPLLVMAPSGAGKSSLLRAGLLPALVRGVLPVAESGTWPLVLLTPGEHPLEELLNQVAVSTGASRHLLGKAQEEGEGALVAAVCAAVDSLRQPDCAAAGKTMLSHGPTHREMSALVIVVDQFEETFMLCSDEGERAAFIRALLALAARRGAGREDFPSALVVLGVRADFYDRCLAFPGLAAALQRGHITLAPMDDSHLRMAITGPARVVGLEVEPGLVEVLLRDIGLVSGLGTPARAGRGGALPLLSHALLSTWQHRTKTMLTVGGYQLTGGITGAVAATAERVYATLSVPQQAAARRVLLHLVQVGEDTETSRPGQRADLLAACASQPGDVEAIIEMFTRERLLTASAEHVEVAHEALLHAWPRLRDWINEDRDGLRTRQLLTESAAMWESQGRDKSLLYRGNRLATTLEWLRATEDSIELSPVARAFLEAGIALDAAEKMTEQRRVRRLRILTLSLATLLVLSLVAGALAFQKNQEAESQRRIAISRELAARADNMLRDRPEAAMLLALSAYRRSPTTEARSSLLSTYAQFPGNQLTGHTDDVYGVAISPNGRTVATASNDHTAKLWDIASQRLLATLAGHTGQVVTVAFSPDGRLIATASKDGTAKLWDAGTHRLLATLTGHSSGVSGVTFSPDVHTLATAGDDGTVRLWDVAKRQQTAVLTSGSSQAWRVAFSPDGHTLAASYHDKVARLWDTASHQEIATLTGHTDTVIGVAFSPDGSTLATASADATVRLWDTRTHRVLATLTGHTKSVMSVAFSSDSRMLATSSHDGTTRLWDTATHRTTGTLTGQGCPCSVAFSPDEKFLVTGGVLGRGDGIAPSPQLWDTSTLQKAGTFTSTETGMMAVALSPDQRTLAAGEAGNRGAAVTLWDIASKSLLATLTGHTATITSLAFSPDGHTLASTSRDRTTRLWEVNAHREAATLTGHTSDILAAAFSPDGKTLATASSDRTTRLWDTRTHRAITTLGKEPDGINSVAFSPDGHTLATGSFDANVRLWDTRSHKLISTLPRTDQTCGIYSLAFSPDGRTLAATNCDVMLWNTETHKRITTLTGHTATVQHLAYSPDGRTLATASLDRTIRLWDTSNQRAMGTLTGAPGYAFALAFSPTGHFLATANTDRGIRTWQLDPKTVANRICDLSQAHHWHQTIRNLPANTPCP</sequence>
<dbReference type="PROSITE" id="PS50082">
    <property type="entry name" value="WD_REPEATS_2"/>
    <property type="match status" value="11"/>
</dbReference>
<feature type="repeat" description="WD" evidence="3">
    <location>
        <begin position="676"/>
        <end position="717"/>
    </location>
</feature>
<dbReference type="CDD" id="cd00093">
    <property type="entry name" value="HTH_XRE"/>
    <property type="match status" value="1"/>
</dbReference>
<proteinExistence type="predicted"/>
<dbReference type="PANTHER" id="PTHR19848">
    <property type="entry name" value="WD40 REPEAT PROTEIN"/>
    <property type="match status" value="1"/>
</dbReference>
<dbReference type="Gene3D" id="2.130.10.10">
    <property type="entry name" value="YVTN repeat-like/Quinoprotein amine dehydrogenase"/>
    <property type="match status" value="7"/>
</dbReference>
<feature type="repeat" description="WD" evidence="3">
    <location>
        <begin position="718"/>
        <end position="759"/>
    </location>
</feature>
<dbReference type="Pfam" id="PF00400">
    <property type="entry name" value="WD40"/>
    <property type="match status" value="13"/>
</dbReference>
<dbReference type="Pfam" id="PF20703">
    <property type="entry name" value="nSTAND1"/>
    <property type="match status" value="1"/>
</dbReference>
<feature type="repeat" description="WD" evidence="3">
    <location>
        <begin position="760"/>
        <end position="801"/>
    </location>
</feature>
<feature type="repeat" description="WD" evidence="3">
    <location>
        <begin position="1105"/>
        <end position="1146"/>
    </location>
</feature>
<dbReference type="SMART" id="SM00530">
    <property type="entry name" value="HTH_XRE"/>
    <property type="match status" value="1"/>
</dbReference>
<organism evidence="6 7">
    <name type="scientific">Streptomyces roseoverticillatus</name>
    <dbReference type="NCBI Taxonomy" id="66429"/>
    <lineage>
        <taxon>Bacteria</taxon>
        <taxon>Bacillati</taxon>
        <taxon>Actinomycetota</taxon>
        <taxon>Actinomycetes</taxon>
        <taxon>Kitasatosporales</taxon>
        <taxon>Streptomycetaceae</taxon>
        <taxon>Streptomyces</taxon>
    </lineage>
</organism>
<evidence type="ECO:0000256" key="4">
    <source>
        <dbReference type="SAM" id="MobiDB-lite"/>
    </source>
</evidence>
<reference evidence="6 7" key="1">
    <citation type="submission" date="2024-06" db="EMBL/GenBank/DDBJ databases">
        <title>The Natural Products Discovery Center: Release of the First 8490 Sequenced Strains for Exploring Actinobacteria Biosynthetic Diversity.</title>
        <authorList>
            <person name="Kalkreuter E."/>
            <person name="Kautsar S.A."/>
            <person name="Yang D."/>
            <person name="Bader C.D."/>
            <person name="Teijaro C.N."/>
            <person name="Fluegel L."/>
            <person name="Davis C.M."/>
            <person name="Simpson J.R."/>
            <person name="Lauterbach L."/>
            <person name="Steele A.D."/>
            <person name="Gui C."/>
            <person name="Meng S."/>
            <person name="Li G."/>
            <person name="Viehrig K."/>
            <person name="Ye F."/>
            <person name="Su P."/>
            <person name="Kiefer A.F."/>
            <person name="Nichols A."/>
            <person name="Cepeda A.J."/>
            <person name="Yan W."/>
            <person name="Fan B."/>
            <person name="Jiang Y."/>
            <person name="Adhikari A."/>
            <person name="Zheng C.-J."/>
            <person name="Schuster L."/>
            <person name="Cowan T.M."/>
            <person name="Smanski M.J."/>
            <person name="Chevrette M.G."/>
            <person name="De Carvalho L.P.S."/>
            <person name="Shen B."/>
        </authorList>
    </citation>
    <scope>NUCLEOTIDE SEQUENCE [LARGE SCALE GENOMIC DNA]</scope>
    <source>
        <strain evidence="6 7">NPDC053791</strain>
    </source>
</reference>
<dbReference type="PROSITE" id="PS50294">
    <property type="entry name" value="WD_REPEATS_REGION"/>
    <property type="match status" value="10"/>
</dbReference>
<dbReference type="InterPro" id="IPR010982">
    <property type="entry name" value="Lambda_DNA-bd_dom_sf"/>
</dbReference>
<dbReference type="SUPFAM" id="SSF50978">
    <property type="entry name" value="WD40 repeat-like"/>
    <property type="match status" value="2"/>
</dbReference>
<dbReference type="CDD" id="cd00200">
    <property type="entry name" value="WD40"/>
    <property type="match status" value="2"/>
</dbReference>
<dbReference type="InterPro" id="IPR001387">
    <property type="entry name" value="Cro/C1-type_HTH"/>
</dbReference>
<dbReference type="PROSITE" id="PS50943">
    <property type="entry name" value="HTH_CROC1"/>
    <property type="match status" value="1"/>
</dbReference>
<dbReference type="SUPFAM" id="SSF52540">
    <property type="entry name" value="P-loop containing nucleoside triphosphate hydrolases"/>
    <property type="match status" value="1"/>
</dbReference>
<feature type="repeat" description="WD" evidence="3">
    <location>
        <begin position="1189"/>
        <end position="1230"/>
    </location>
</feature>
<feature type="repeat" description="WD" evidence="3">
    <location>
        <begin position="886"/>
        <end position="927"/>
    </location>
</feature>
<dbReference type="Pfam" id="PF13560">
    <property type="entry name" value="HTH_31"/>
    <property type="match status" value="1"/>
</dbReference>
<evidence type="ECO:0000313" key="6">
    <source>
        <dbReference type="EMBL" id="MEV4924325.1"/>
    </source>
</evidence>
<evidence type="ECO:0000256" key="3">
    <source>
        <dbReference type="PROSITE-ProRule" id="PRU00221"/>
    </source>
</evidence>
<dbReference type="InterPro" id="IPR019775">
    <property type="entry name" value="WD40_repeat_CS"/>
</dbReference>
<dbReference type="InterPro" id="IPR027417">
    <property type="entry name" value="P-loop_NTPase"/>
</dbReference>
<dbReference type="PRINTS" id="PR00320">
    <property type="entry name" value="GPROTEINBRPT"/>
</dbReference>
<feature type="repeat" description="WD" evidence="3">
    <location>
        <begin position="802"/>
        <end position="843"/>
    </location>
</feature>
<dbReference type="PROSITE" id="PS00678">
    <property type="entry name" value="WD_REPEATS_1"/>
    <property type="match status" value="7"/>
</dbReference>
<dbReference type="EMBL" id="JBFASG010000013">
    <property type="protein sequence ID" value="MEV4924325.1"/>
    <property type="molecule type" value="Genomic_DNA"/>
</dbReference>
<feature type="repeat" description="WD" evidence="3">
    <location>
        <begin position="1231"/>
        <end position="1272"/>
    </location>
</feature>
<protein>
    <submittedName>
        <fullName evidence="6">Helix-turn-helix domain-containing protein</fullName>
    </submittedName>
</protein>
<dbReference type="InterPro" id="IPR049052">
    <property type="entry name" value="nSTAND1"/>
</dbReference>